<dbReference type="InterPro" id="IPR027417">
    <property type="entry name" value="P-loop_NTPase"/>
</dbReference>
<keyword evidence="9" id="KW-1185">Reference proteome</keyword>
<keyword evidence="3" id="KW-1003">Cell membrane</keyword>
<dbReference type="RefSeq" id="WP_009625010.1">
    <property type="nucleotide sequence ID" value="NZ_VBTY01000001.1"/>
</dbReference>
<evidence type="ECO:0000256" key="5">
    <source>
        <dbReference type="ARBA" id="ARBA00022989"/>
    </source>
</evidence>
<dbReference type="InterPro" id="IPR003688">
    <property type="entry name" value="TraG/VirD4"/>
</dbReference>
<name>A0A9X4MB46_9CYAN</name>
<evidence type="ECO:0000256" key="2">
    <source>
        <dbReference type="ARBA" id="ARBA00008806"/>
    </source>
</evidence>
<dbReference type="InterPro" id="IPR051539">
    <property type="entry name" value="T4SS-coupling_protein"/>
</dbReference>
<keyword evidence="6" id="KW-0472">Membrane</keyword>
<comment type="similarity">
    <text evidence="2">Belongs to the VirD4/TraG family.</text>
</comment>
<protein>
    <submittedName>
        <fullName evidence="8">Type IV secretory system conjugative DNA transfer family protein</fullName>
    </submittedName>
</protein>
<gene>
    <name evidence="8" type="ORF">FEV09_00260</name>
</gene>
<dbReference type="Gene3D" id="3.40.50.300">
    <property type="entry name" value="P-loop containing nucleotide triphosphate hydrolases"/>
    <property type="match status" value="2"/>
</dbReference>
<evidence type="ECO:0000313" key="9">
    <source>
        <dbReference type="Proteomes" id="UP001152872"/>
    </source>
</evidence>
<keyword evidence="5" id="KW-1133">Transmembrane helix</keyword>
<evidence type="ECO:0000256" key="4">
    <source>
        <dbReference type="ARBA" id="ARBA00022692"/>
    </source>
</evidence>
<dbReference type="AlphaFoldDB" id="A0A9X4MB46"/>
<evidence type="ECO:0000256" key="1">
    <source>
        <dbReference type="ARBA" id="ARBA00004651"/>
    </source>
</evidence>
<dbReference type="PANTHER" id="PTHR37937">
    <property type="entry name" value="CONJUGATIVE TRANSFER: DNA TRANSPORT"/>
    <property type="match status" value="1"/>
</dbReference>
<organism evidence="8 9">
    <name type="scientific">Pseudanabaena catenata USMAC16</name>
    <dbReference type="NCBI Taxonomy" id="1855837"/>
    <lineage>
        <taxon>Bacteria</taxon>
        <taxon>Bacillati</taxon>
        <taxon>Cyanobacteriota</taxon>
        <taxon>Cyanophyceae</taxon>
        <taxon>Pseudanabaenales</taxon>
        <taxon>Pseudanabaenaceae</taxon>
        <taxon>Pseudanabaena</taxon>
    </lineage>
</organism>
<comment type="caution">
    <text evidence="8">The sequence shown here is derived from an EMBL/GenBank/DDBJ whole genome shotgun (WGS) entry which is preliminary data.</text>
</comment>
<reference evidence="8" key="1">
    <citation type="submission" date="2019-05" db="EMBL/GenBank/DDBJ databases">
        <title>Whole genome sequencing of Pseudanabaena catenata USMAC16.</title>
        <authorList>
            <person name="Khan Z."/>
            <person name="Omar W.M."/>
            <person name="Convey P."/>
            <person name="Merican F."/>
            <person name="Najimudin N."/>
        </authorList>
    </citation>
    <scope>NUCLEOTIDE SEQUENCE</scope>
    <source>
        <strain evidence="8">USMAC16</strain>
    </source>
</reference>
<evidence type="ECO:0000313" key="8">
    <source>
        <dbReference type="EMBL" id="MDG3492984.1"/>
    </source>
</evidence>
<comment type="subcellular location">
    <subcellularLocation>
        <location evidence="1">Cell membrane</location>
        <topology evidence="1">Multi-pass membrane protein</topology>
    </subcellularLocation>
</comment>
<keyword evidence="4" id="KW-0812">Transmembrane</keyword>
<evidence type="ECO:0000256" key="7">
    <source>
        <dbReference type="SAM" id="MobiDB-lite"/>
    </source>
</evidence>
<sequence length="643" mass="69895">MNFLMFWFSQKNPSKRLFLLAIAVSIACLVPVEIAHSKEIDSSTTAVEKKSSANGLPPELASIVNQLFTPTGGIIAACAIGMVFLGMNGGGNSKNKLANAHWANGAEIAAARKKAKEQINRRERNKLSLFIVKPKLIFPPELISRPGVATPNHELPVAGQKPKLIQVSQADRTIWLPDANRGIAVLGGTGSGKTYGVIDPAIRSAIDQGFPIILYDYKYAEQSSRIAGVAAAAGYQVSIFAPSFPESGICNPLDFIRDAADVDMARQVAIVLNRNFKSGGKGSEDPFFTNSGDQLIQAVLLLAKTTPYPDIIFCAKALGANNLPARVQNANLPTWVETSFGQLISMADSEKTVASVISTASILFSRFMSPDILSVFCGKTTIPLQLKGKQLLIIGMKREKQDVVAPLLATVLHMIVTRNVVSTKREDPLLVAIDELPTLYLPSLVQWLNVHREDGLSCMLGFQNLVQLEETYGKEVSRAIFGGCATKAIFNPLEPESAKIFSDYLGDEHLKYKSKSRSSGGGRTSSSTSDQERTRKLFAPEDFLKLPQGNCILISPGYSSKKEANVPRRCHIKIPKVDAERADKSKSKWEALKLKLVQQGHQVAITDGAIALRKDYFQEHFPLPAKDAPNAPKSTVPAWAEGL</sequence>
<dbReference type="SUPFAM" id="SSF52540">
    <property type="entry name" value="P-loop containing nucleoside triphosphate hydrolases"/>
    <property type="match status" value="1"/>
</dbReference>
<dbReference type="Pfam" id="PF02534">
    <property type="entry name" value="T4SS-DNA_transf"/>
    <property type="match status" value="1"/>
</dbReference>
<dbReference type="EMBL" id="VBTY01000001">
    <property type="protein sequence ID" value="MDG3492984.1"/>
    <property type="molecule type" value="Genomic_DNA"/>
</dbReference>
<dbReference type="GO" id="GO:0005886">
    <property type="term" value="C:plasma membrane"/>
    <property type="evidence" value="ECO:0007669"/>
    <property type="project" value="UniProtKB-SubCell"/>
</dbReference>
<dbReference type="CDD" id="cd01127">
    <property type="entry name" value="TrwB_TraG_TraD_VirD4"/>
    <property type="match status" value="1"/>
</dbReference>
<accession>A0A9X4MB46</accession>
<feature type="region of interest" description="Disordered" evidence="7">
    <location>
        <begin position="512"/>
        <end position="533"/>
    </location>
</feature>
<evidence type="ECO:0000256" key="6">
    <source>
        <dbReference type="ARBA" id="ARBA00023136"/>
    </source>
</evidence>
<dbReference type="PANTHER" id="PTHR37937:SF1">
    <property type="entry name" value="CONJUGATIVE TRANSFER: DNA TRANSPORT"/>
    <property type="match status" value="1"/>
</dbReference>
<proteinExistence type="inferred from homology"/>
<dbReference type="Proteomes" id="UP001152872">
    <property type="component" value="Unassembled WGS sequence"/>
</dbReference>
<evidence type="ECO:0000256" key="3">
    <source>
        <dbReference type="ARBA" id="ARBA00022475"/>
    </source>
</evidence>